<dbReference type="Pfam" id="PF01408">
    <property type="entry name" value="GFO_IDH_MocA"/>
    <property type="match status" value="1"/>
</dbReference>
<proteinExistence type="predicted"/>
<dbReference type="InterPro" id="IPR055170">
    <property type="entry name" value="GFO_IDH_MocA-like_dom"/>
</dbReference>
<accession>W9V498</accession>
<dbReference type="InterPro" id="IPR000683">
    <property type="entry name" value="Gfo/Idh/MocA-like_OxRdtase_N"/>
</dbReference>
<organism evidence="3 4">
    <name type="scientific">Imhoffiella purpurea</name>
    <dbReference type="NCBI Taxonomy" id="1249627"/>
    <lineage>
        <taxon>Bacteria</taxon>
        <taxon>Pseudomonadati</taxon>
        <taxon>Pseudomonadota</taxon>
        <taxon>Gammaproteobacteria</taxon>
        <taxon>Chromatiales</taxon>
        <taxon>Chromatiaceae</taxon>
        <taxon>Imhoffiella</taxon>
    </lineage>
</organism>
<dbReference type="EMBL" id="AONC01000043">
    <property type="protein sequence ID" value="EXJ14313.1"/>
    <property type="molecule type" value="Genomic_DNA"/>
</dbReference>
<dbReference type="Proteomes" id="UP000019460">
    <property type="component" value="Unassembled WGS sequence"/>
</dbReference>
<evidence type="ECO:0000313" key="3">
    <source>
        <dbReference type="EMBL" id="EXJ14313.1"/>
    </source>
</evidence>
<dbReference type="PANTHER" id="PTHR43377">
    <property type="entry name" value="BILIVERDIN REDUCTASE A"/>
    <property type="match status" value="1"/>
</dbReference>
<name>W9V498_9GAMM</name>
<evidence type="ECO:0000259" key="2">
    <source>
        <dbReference type="Pfam" id="PF22725"/>
    </source>
</evidence>
<dbReference type="PATRIC" id="fig|1249627.3.peg.2953"/>
<reference evidence="3 4" key="1">
    <citation type="submission" date="2012-11" db="EMBL/GenBank/DDBJ databases">
        <title>Genome assembly of Thiorhodococcus sp. AK35.</title>
        <authorList>
            <person name="Nupur N."/>
            <person name="Khatri I."/>
            <person name="Subramanian S."/>
            <person name="Pinnaka A."/>
        </authorList>
    </citation>
    <scope>NUCLEOTIDE SEQUENCE [LARGE SCALE GENOMIC DNA]</scope>
    <source>
        <strain evidence="3 4">AK35</strain>
    </source>
</reference>
<dbReference type="Gene3D" id="3.30.360.10">
    <property type="entry name" value="Dihydrodipicolinate Reductase, domain 2"/>
    <property type="match status" value="1"/>
</dbReference>
<dbReference type="SUPFAM" id="SSF55347">
    <property type="entry name" value="Glyceraldehyde-3-phosphate dehydrogenase-like, C-terminal domain"/>
    <property type="match status" value="1"/>
</dbReference>
<dbReference type="GO" id="GO:0000166">
    <property type="term" value="F:nucleotide binding"/>
    <property type="evidence" value="ECO:0007669"/>
    <property type="project" value="InterPro"/>
</dbReference>
<dbReference type="AlphaFoldDB" id="W9V498"/>
<dbReference type="SUPFAM" id="SSF51735">
    <property type="entry name" value="NAD(P)-binding Rossmann-fold domains"/>
    <property type="match status" value="1"/>
</dbReference>
<dbReference type="Gene3D" id="3.40.50.720">
    <property type="entry name" value="NAD(P)-binding Rossmann-like Domain"/>
    <property type="match status" value="1"/>
</dbReference>
<evidence type="ECO:0000259" key="1">
    <source>
        <dbReference type="Pfam" id="PF01408"/>
    </source>
</evidence>
<sequence>MRHRAAEALILHLPLIFAGFLMSEHSSPDKLRVAVIGVGYLGRFHALIYSRMPEVELVGVFDTDAERAGTVAAEAGCAGVSSIDDLLDKVDAVSVVVPTSAHLEAAAPFLSRGIHVLLEKPIAATHDAGAEIVRLAQSSGATLQIGHVERFNAGVMALAERIRSPLYIEAQRMGGFVERATDVDVVSDLMIHDIDIILSLVDAEISAISAVGASVLTEHVDIANARLEFANGAVANVVASRVSEKTTRRIRVFQPRTYLSLDFVSQTIDVAETRSVEGEARPAIVRDRIQVEPIKPLDREIAEFVRGIRAGTRPLVDGRVGLKALDVALEVRACIAAAGELQRESLLALSG</sequence>
<dbReference type="InterPro" id="IPR036291">
    <property type="entry name" value="NAD(P)-bd_dom_sf"/>
</dbReference>
<feature type="domain" description="Gfo/Idh/MocA-like oxidoreductase N-terminal" evidence="1">
    <location>
        <begin position="31"/>
        <end position="147"/>
    </location>
</feature>
<gene>
    <name evidence="3" type="ORF">D779_2788</name>
</gene>
<evidence type="ECO:0000313" key="4">
    <source>
        <dbReference type="Proteomes" id="UP000019460"/>
    </source>
</evidence>
<feature type="domain" description="GFO/IDH/MocA-like oxidoreductase" evidence="2">
    <location>
        <begin position="174"/>
        <end position="253"/>
    </location>
</feature>
<dbReference type="eggNOG" id="COG0673">
    <property type="taxonomic scope" value="Bacteria"/>
</dbReference>
<dbReference type="STRING" id="1249627.D779_2788"/>
<protein>
    <submittedName>
        <fullName evidence="3">Oxidoreductase, Gfo/Idh/MocA family</fullName>
    </submittedName>
</protein>
<comment type="caution">
    <text evidence="3">The sequence shown here is derived from an EMBL/GenBank/DDBJ whole genome shotgun (WGS) entry which is preliminary data.</text>
</comment>
<dbReference type="Pfam" id="PF22725">
    <property type="entry name" value="GFO_IDH_MocA_C3"/>
    <property type="match status" value="1"/>
</dbReference>
<dbReference type="PANTHER" id="PTHR43377:SF1">
    <property type="entry name" value="BILIVERDIN REDUCTASE A"/>
    <property type="match status" value="1"/>
</dbReference>
<keyword evidence="4" id="KW-1185">Reference proteome</keyword>
<dbReference type="InterPro" id="IPR051450">
    <property type="entry name" value="Gfo/Idh/MocA_Oxidoreductases"/>
</dbReference>